<keyword evidence="4" id="KW-1185">Reference proteome</keyword>
<name>A0A502H1E8_9BACT</name>
<sequence>MPDGIVICVLPYFPSHMRKFLLLLGALGFASPVAQAQAQTTAKATPAAAQAPLPAAQHAAALDLLIAMQMKQQLASQTEMILKSQEAAQAQLVAQSQEPQTPERKAQRAELQTKMREFYKKSMSWDAVKEDLIQAYGHTFTTKELRELTAFYRSSLGQLLLRKQPEAARLVAAATQRRVQVLMPEMQRMMQALRK</sequence>
<dbReference type="Proteomes" id="UP000317646">
    <property type="component" value="Unassembled WGS sequence"/>
</dbReference>
<evidence type="ECO:0000259" key="2">
    <source>
        <dbReference type="Pfam" id="PF09832"/>
    </source>
</evidence>
<evidence type="ECO:0000313" key="4">
    <source>
        <dbReference type="Proteomes" id="UP000317646"/>
    </source>
</evidence>
<accession>A0A502H1E8</accession>
<dbReference type="AlphaFoldDB" id="A0A502H1E8"/>
<evidence type="ECO:0000313" key="3">
    <source>
        <dbReference type="EMBL" id="TPG67595.1"/>
    </source>
</evidence>
<organism evidence="3 4">
    <name type="scientific">Hymenobacter nivis</name>
    <dbReference type="NCBI Taxonomy" id="1850093"/>
    <lineage>
        <taxon>Bacteria</taxon>
        <taxon>Pseudomonadati</taxon>
        <taxon>Bacteroidota</taxon>
        <taxon>Cytophagia</taxon>
        <taxon>Cytophagales</taxon>
        <taxon>Hymenobacteraceae</taxon>
        <taxon>Hymenobacter</taxon>
    </lineage>
</organism>
<dbReference type="InterPro" id="IPR018637">
    <property type="entry name" value="DUF2059"/>
</dbReference>
<gene>
    <name evidence="3" type="ORF">EAH73_07790</name>
</gene>
<feature type="chain" id="PRO_5021336467" evidence="1">
    <location>
        <begin position="37"/>
        <end position="195"/>
    </location>
</feature>
<dbReference type="Pfam" id="PF09832">
    <property type="entry name" value="DUF2059"/>
    <property type="match status" value="1"/>
</dbReference>
<feature type="signal peptide" evidence="1">
    <location>
        <begin position="1"/>
        <end position="36"/>
    </location>
</feature>
<reference evidence="3 4" key="1">
    <citation type="journal article" date="2019" name="Environ. Microbiol.">
        <title>Species interactions and distinct microbial communities in high Arctic permafrost affected cryosols are associated with the CH4 and CO2 gas fluxes.</title>
        <authorList>
            <person name="Altshuler I."/>
            <person name="Hamel J."/>
            <person name="Turney S."/>
            <person name="Magnuson E."/>
            <person name="Levesque R."/>
            <person name="Greer C."/>
            <person name="Whyte L.G."/>
        </authorList>
    </citation>
    <scope>NUCLEOTIDE SEQUENCE [LARGE SCALE GENOMIC DNA]</scope>
    <source>
        <strain evidence="3 4">S9.2P</strain>
    </source>
</reference>
<comment type="caution">
    <text evidence="3">The sequence shown here is derived from an EMBL/GenBank/DDBJ whole genome shotgun (WGS) entry which is preliminary data.</text>
</comment>
<proteinExistence type="predicted"/>
<evidence type="ECO:0000256" key="1">
    <source>
        <dbReference type="SAM" id="SignalP"/>
    </source>
</evidence>
<feature type="domain" description="DUF2059" evidence="2">
    <location>
        <begin position="127"/>
        <end position="185"/>
    </location>
</feature>
<keyword evidence="1" id="KW-0732">Signal</keyword>
<protein>
    <submittedName>
        <fullName evidence="3">DUF2059 domain-containing protein</fullName>
    </submittedName>
</protein>
<dbReference type="EMBL" id="RCYZ01000002">
    <property type="protein sequence ID" value="TPG67595.1"/>
    <property type="molecule type" value="Genomic_DNA"/>
</dbReference>